<protein>
    <submittedName>
        <fullName evidence="2">AAA family ATPase</fullName>
    </submittedName>
</protein>
<dbReference type="PANTHER" id="PTHR23077:SF198">
    <property type="entry name" value="ATP-DEPENDENT ZINC METALLOPROTEASE FTSH"/>
    <property type="match status" value="1"/>
</dbReference>
<keyword evidence="3" id="KW-1185">Reference proteome</keyword>
<dbReference type="Proteomes" id="UP001597374">
    <property type="component" value="Unassembled WGS sequence"/>
</dbReference>
<sequence length="339" mass="38257">MRSETLKRLFRSIKREPTQDLIKIAQVILDDERKKGHDKLAHELSNILKETSATQATSERYVSKSGTLNTLSTSRLTSLPLSKRDQQPLLMEVKRENLRHEMILPNEIEQRFQRVIKEYVASDRLAHYGLKPRQKILLYGPPGCGKSMGAERLAWDIGLPFYKVRFESLLSSFLGESGSNLRKVFDVAQNTPCVLLLDECDFIAKSRNIGQDVGEMSRMVNMLLYLLEEYNAQGLLVATTNLEETLDKAIFRRFDEVLEVPKPGKGEVHDLLLTSLSSINVDKGLNFNKIVDKMDGFSAAQVVKVARDAAKACVVAGDNTIRMNHLESALSEVINRSTY</sequence>
<dbReference type="RefSeq" id="WP_250430132.1">
    <property type="nucleotide sequence ID" value="NZ_JALPRR010000003.1"/>
</dbReference>
<dbReference type="PANTHER" id="PTHR23077">
    <property type="entry name" value="AAA-FAMILY ATPASE"/>
    <property type="match status" value="1"/>
</dbReference>
<dbReference type="InterPro" id="IPR003959">
    <property type="entry name" value="ATPase_AAA_core"/>
</dbReference>
<dbReference type="SUPFAM" id="SSF52540">
    <property type="entry name" value="P-loop containing nucleoside triphosphate hydrolases"/>
    <property type="match status" value="1"/>
</dbReference>
<dbReference type="InterPro" id="IPR003593">
    <property type="entry name" value="AAA+_ATPase"/>
</dbReference>
<name>A0ABW5CXL4_9BACT</name>
<feature type="domain" description="AAA+ ATPase" evidence="1">
    <location>
        <begin position="132"/>
        <end position="264"/>
    </location>
</feature>
<dbReference type="InterPro" id="IPR050168">
    <property type="entry name" value="AAA_ATPase_domain"/>
</dbReference>
<dbReference type="Pfam" id="PF00004">
    <property type="entry name" value="AAA"/>
    <property type="match status" value="1"/>
</dbReference>
<dbReference type="InterPro" id="IPR027417">
    <property type="entry name" value="P-loop_NTPase"/>
</dbReference>
<dbReference type="Gene3D" id="1.10.8.60">
    <property type="match status" value="1"/>
</dbReference>
<proteinExistence type="predicted"/>
<reference evidence="3" key="1">
    <citation type="journal article" date="2019" name="Int. J. Syst. Evol. Microbiol.">
        <title>The Global Catalogue of Microorganisms (GCM) 10K type strain sequencing project: providing services to taxonomists for standard genome sequencing and annotation.</title>
        <authorList>
            <consortium name="The Broad Institute Genomics Platform"/>
            <consortium name="The Broad Institute Genome Sequencing Center for Infectious Disease"/>
            <person name="Wu L."/>
            <person name="Ma J."/>
        </authorList>
    </citation>
    <scope>NUCLEOTIDE SEQUENCE [LARGE SCALE GENOMIC DNA]</scope>
    <source>
        <strain evidence="3">CGMCC 4.1782</strain>
    </source>
</reference>
<organism evidence="2 3">
    <name type="scientific">Pontibacter ruber</name>
    <dbReference type="NCBI Taxonomy" id="1343895"/>
    <lineage>
        <taxon>Bacteria</taxon>
        <taxon>Pseudomonadati</taxon>
        <taxon>Bacteroidota</taxon>
        <taxon>Cytophagia</taxon>
        <taxon>Cytophagales</taxon>
        <taxon>Hymenobacteraceae</taxon>
        <taxon>Pontibacter</taxon>
    </lineage>
</organism>
<evidence type="ECO:0000313" key="3">
    <source>
        <dbReference type="Proteomes" id="UP001597374"/>
    </source>
</evidence>
<accession>A0ABW5CXL4</accession>
<comment type="caution">
    <text evidence="2">The sequence shown here is derived from an EMBL/GenBank/DDBJ whole genome shotgun (WGS) entry which is preliminary data.</text>
</comment>
<dbReference type="EMBL" id="JBHUIM010000002">
    <property type="protein sequence ID" value="MFD2247196.1"/>
    <property type="molecule type" value="Genomic_DNA"/>
</dbReference>
<dbReference type="Gene3D" id="3.40.50.300">
    <property type="entry name" value="P-loop containing nucleotide triphosphate hydrolases"/>
    <property type="match status" value="1"/>
</dbReference>
<gene>
    <name evidence="2" type="ORF">ACFSKP_13090</name>
</gene>
<evidence type="ECO:0000313" key="2">
    <source>
        <dbReference type="EMBL" id="MFD2247196.1"/>
    </source>
</evidence>
<dbReference type="CDD" id="cd19481">
    <property type="entry name" value="RecA-like_protease"/>
    <property type="match status" value="1"/>
</dbReference>
<evidence type="ECO:0000259" key="1">
    <source>
        <dbReference type="SMART" id="SM00382"/>
    </source>
</evidence>
<dbReference type="SMART" id="SM00382">
    <property type="entry name" value="AAA"/>
    <property type="match status" value="1"/>
</dbReference>